<proteinExistence type="predicted"/>
<dbReference type="EMBL" id="CP048877">
    <property type="protein sequence ID" value="QIJ70908.1"/>
    <property type="molecule type" value="Genomic_DNA"/>
</dbReference>
<gene>
    <name evidence="3" type="ORF">G4V39_00865</name>
</gene>
<organism evidence="3 4">
    <name type="scientific">Thermosulfuriphilus ammonigenes</name>
    <dbReference type="NCBI Taxonomy" id="1936021"/>
    <lineage>
        <taxon>Bacteria</taxon>
        <taxon>Pseudomonadati</taxon>
        <taxon>Thermodesulfobacteriota</taxon>
        <taxon>Thermodesulfobacteria</taxon>
        <taxon>Thermodesulfobacteriales</taxon>
        <taxon>Thermodesulfobacteriaceae</taxon>
        <taxon>Thermosulfuriphilus</taxon>
    </lineage>
</organism>
<evidence type="ECO:0000256" key="1">
    <source>
        <dbReference type="ARBA" id="ARBA00022630"/>
    </source>
</evidence>
<dbReference type="AlphaFoldDB" id="A0A6G7PTY8"/>
<name>A0A6G7PTY8_9BACT</name>
<dbReference type="PANTHER" id="PTHR48105">
    <property type="entry name" value="THIOREDOXIN REDUCTASE 1-RELATED-RELATED"/>
    <property type="match status" value="1"/>
</dbReference>
<dbReference type="Pfam" id="PF13738">
    <property type="entry name" value="Pyr_redox_3"/>
    <property type="match status" value="1"/>
</dbReference>
<dbReference type="RefSeq" id="WP_166031131.1">
    <property type="nucleotide sequence ID" value="NZ_CP048877.1"/>
</dbReference>
<accession>A0A6G7PTY8</accession>
<evidence type="ECO:0000313" key="3">
    <source>
        <dbReference type="EMBL" id="QIJ70908.1"/>
    </source>
</evidence>
<keyword evidence="4" id="KW-1185">Reference proteome</keyword>
<dbReference type="PRINTS" id="PR00469">
    <property type="entry name" value="PNDRDTASEII"/>
</dbReference>
<dbReference type="SUPFAM" id="SSF51905">
    <property type="entry name" value="FAD/NAD(P)-binding domain"/>
    <property type="match status" value="1"/>
</dbReference>
<dbReference type="PRINTS" id="PR00368">
    <property type="entry name" value="FADPNR"/>
</dbReference>
<evidence type="ECO:0000256" key="2">
    <source>
        <dbReference type="ARBA" id="ARBA00023002"/>
    </source>
</evidence>
<dbReference type="GO" id="GO:0016491">
    <property type="term" value="F:oxidoreductase activity"/>
    <property type="evidence" value="ECO:0007669"/>
    <property type="project" value="UniProtKB-KW"/>
</dbReference>
<dbReference type="InterPro" id="IPR036188">
    <property type="entry name" value="FAD/NAD-bd_sf"/>
</dbReference>
<dbReference type="KEGG" id="tav:G4V39_00865"/>
<protein>
    <submittedName>
        <fullName evidence="3">NAD(P)-binding domain-containing protein</fullName>
    </submittedName>
</protein>
<keyword evidence="1" id="KW-0285">Flavoprotein</keyword>
<dbReference type="Proteomes" id="UP000502179">
    <property type="component" value="Chromosome"/>
</dbReference>
<evidence type="ECO:0000313" key="4">
    <source>
        <dbReference type="Proteomes" id="UP000502179"/>
    </source>
</evidence>
<dbReference type="InterPro" id="IPR050097">
    <property type="entry name" value="Ferredoxin-NADP_redctase_2"/>
</dbReference>
<sequence>MEQVSLVVVGAGPAGIATACEAKAAGIKKVVVLEKAPHFCDTIVRLYHEGKRVDPVFLKKKIDPIGLLSFDTESKEEFLERMKGFISKYDLDIRYKSEVTKIEKDNHRFIIWVNNQKAFEAPVVVVAIGVFGRPVKPSYPIPKEVRDKVFFGMPLSAPEGKKILVVGGGDTAAETACFLCEKNEVYLSYRRPEFFRINQENLCALEGKCKEGRVKLMMATDIESLEAEGDKVKVNFKDGQSKVFDAVYYCLGGSTPEAFLQAAGVELDGKRPRVAPDGESNIPGLFLVGDLVADKGTIMAAFNSAKLAVEGILSKYGDRLKG</sequence>
<reference evidence="3 4" key="1">
    <citation type="submission" date="2020-02" db="EMBL/GenBank/DDBJ databases">
        <title>Genome analysis of Thermosulfuriphilus ammonigenes ST65T, an anaerobic thermophilic chemolithoautotrophic bacterium isolated from a deep-sea hydrothermal vent.</title>
        <authorList>
            <person name="Slobodkina G."/>
            <person name="Allioux M."/>
            <person name="Merkel A."/>
            <person name="Alain K."/>
            <person name="Jebbar M."/>
            <person name="Slobodkin A."/>
        </authorList>
    </citation>
    <scope>NUCLEOTIDE SEQUENCE [LARGE SCALE GENOMIC DNA]</scope>
    <source>
        <strain evidence="3 4">ST65</strain>
    </source>
</reference>
<keyword evidence="2" id="KW-0560">Oxidoreductase</keyword>
<dbReference type="Gene3D" id="3.50.50.60">
    <property type="entry name" value="FAD/NAD(P)-binding domain"/>
    <property type="match status" value="2"/>
</dbReference>